<reference evidence="10" key="1">
    <citation type="submission" date="2006-10" db="EMBL/GenBank/DDBJ databases">
        <authorList>
            <person name="Amadeo P."/>
            <person name="Zhao Q."/>
            <person name="Wortman J."/>
            <person name="Fraser-Liggett C."/>
            <person name="Carlton J."/>
        </authorList>
    </citation>
    <scope>NUCLEOTIDE SEQUENCE</scope>
    <source>
        <strain evidence="10">G3</strain>
    </source>
</reference>
<dbReference type="OrthoDB" id="1938156at2759"/>
<protein>
    <submittedName>
        <fullName evidence="10">Calreticulin family protein</fullName>
    </submittedName>
</protein>
<dbReference type="GO" id="GO:0005509">
    <property type="term" value="F:calcium ion binding"/>
    <property type="evidence" value="ECO:0000318"/>
    <property type="project" value="GO_Central"/>
</dbReference>
<evidence type="ECO:0000256" key="2">
    <source>
        <dbReference type="ARBA" id="ARBA00010983"/>
    </source>
</evidence>
<dbReference type="Gene3D" id="2.10.250.10">
    <property type="entry name" value="Calreticulin/calnexin, P domain"/>
    <property type="match status" value="1"/>
</dbReference>
<dbReference type="SUPFAM" id="SSF49899">
    <property type="entry name" value="Concanavalin A-like lectins/glucanases"/>
    <property type="match status" value="1"/>
</dbReference>
<evidence type="ECO:0000256" key="1">
    <source>
        <dbReference type="ARBA" id="ARBA00004389"/>
    </source>
</evidence>
<dbReference type="InterPro" id="IPR018124">
    <property type="entry name" value="Calret/calnex_CS"/>
</dbReference>
<dbReference type="PANTHER" id="PTHR11073">
    <property type="entry name" value="CALRETICULIN AND CALNEXIN"/>
    <property type="match status" value="1"/>
</dbReference>
<evidence type="ECO:0000256" key="6">
    <source>
        <dbReference type="ARBA" id="ARBA00023136"/>
    </source>
</evidence>
<dbReference type="STRING" id="5722.A2DMU3"/>
<keyword evidence="3" id="KW-0812">Transmembrane</keyword>
<dbReference type="InterPro" id="IPR013320">
    <property type="entry name" value="ConA-like_dom_sf"/>
</dbReference>
<comment type="similarity">
    <text evidence="2 8">Belongs to the calreticulin family.</text>
</comment>
<dbReference type="GO" id="GO:0036503">
    <property type="term" value="P:ERAD pathway"/>
    <property type="evidence" value="ECO:0000318"/>
    <property type="project" value="GO_Central"/>
</dbReference>
<keyword evidence="5" id="KW-1133">Transmembrane helix</keyword>
<reference evidence="10" key="2">
    <citation type="journal article" date="2007" name="Science">
        <title>Draft genome sequence of the sexually transmitted pathogen Trichomonas vaginalis.</title>
        <authorList>
            <person name="Carlton J.M."/>
            <person name="Hirt R.P."/>
            <person name="Silva J.C."/>
            <person name="Delcher A.L."/>
            <person name="Schatz M."/>
            <person name="Zhao Q."/>
            <person name="Wortman J.R."/>
            <person name="Bidwell S.L."/>
            <person name="Alsmark U.C.M."/>
            <person name="Besteiro S."/>
            <person name="Sicheritz-Ponten T."/>
            <person name="Noel C.J."/>
            <person name="Dacks J.B."/>
            <person name="Foster P.G."/>
            <person name="Simillion C."/>
            <person name="Van de Peer Y."/>
            <person name="Miranda-Saavedra D."/>
            <person name="Barton G.J."/>
            <person name="Westrop G.D."/>
            <person name="Mueller S."/>
            <person name="Dessi D."/>
            <person name="Fiori P.L."/>
            <person name="Ren Q."/>
            <person name="Paulsen I."/>
            <person name="Zhang H."/>
            <person name="Bastida-Corcuera F.D."/>
            <person name="Simoes-Barbosa A."/>
            <person name="Brown M.T."/>
            <person name="Hayes R.D."/>
            <person name="Mukherjee M."/>
            <person name="Okumura C.Y."/>
            <person name="Schneider R."/>
            <person name="Smith A.J."/>
            <person name="Vanacova S."/>
            <person name="Villalvazo M."/>
            <person name="Haas B.J."/>
            <person name="Pertea M."/>
            <person name="Feldblyum T.V."/>
            <person name="Utterback T.R."/>
            <person name="Shu C.L."/>
            <person name="Osoegawa K."/>
            <person name="de Jong P.J."/>
            <person name="Hrdy I."/>
            <person name="Horvathova L."/>
            <person name="Zubacova Z."/>
            <person name="Dolezal P."/>
            <person name="Malik S.B."/>
            <person name="Logsdon J.M. Jr."/>
            <person name="Henze K."/>
            <person name="Gupta A."/>
            <person name="Wang C.C."/>
            <person name="Dunne R.L."/>
            <person name="Upcroft J.A."/>
            <person name="Upcroft P."/>
            <person name="White O."/>
            <person name="Salzberg S.L."/>
            <person name="Tang P."/>
            <person name="Chiu C.-H."/>
            <person name="Lee Y.-S."/>
            <person name="Embley T.M."/>
            <person name="Coombs G.H."/>
            <person name="Mottram J.C."/>
            <person name="Tachezy J."/>
            <person name="Fraser-Liggett C.M."/>
            <person name="Johnson P.J."/>
        </authorList>
    </citation>
    <scope>NUCLEOTIDE SEQUENCE [LARGE SCALE GENOMIC DNA]</scope>
    <source>
        <strain evidence="10">G3</strain>
    </source>
</reference>
<organism evidence="10 11">
    <name type="scientific">Trichomonas vaginalis (strain ATCC PRA-98 / G3)</name>
    <dbReference type="NCBI Taxonomy" id="412133"/>
    <lineage>
        <taxon>Eukaryota</taxon>
        <taxon>Metamonada</taxon>
        <taxon>Parabasalia</taxon>
        <taxon>Trichomonadida</taxon>
        <taxon>Trichomonadidae</taxon>
        <taxon>Trichomonas</taxon>
    </lineage>
</organism>
<dbReference type="InterPro" id="IPR001580">
    <property type="entry name" value="Calret/calnex"/>
</dbReference>
<dbReference type="OMA" id="GWNENEL"/>
<feature type="region of interest" description="Disordered" evidence="9">
    <location>
        <begin position="135"/>
        <end position="172"/>
    </location>
</feature>
<dbReference type="VEuPathDB" id="TrichDB:TVAG_184540"/>
<dbReference type="SUPFAM" id="SSF63887">
    <property type="entry name" value="P-domain of calnexin/calreticulin"/>
    <property type="match status" value="1"/>
</dbReference>
<dbReference type="AlphaFoldDB" id="A2DMU3"/>
<keyword evidence="11" id="KW-1185">Reference proteome</keyword>
<dbReference type="GO" id="GO:0006457">
    <property type="term" value="P:protein folding"/>
    <property type="evidence" value="ECO:0000318"/>
    <property type="project" value="GO_Central"/>
</dbReference>
<keyword evidence="7 8" id="KW-0143">Chaperone</keyword>
<keyword evidence="4 8" id="KW-0256">Endoplasmic reticulum</keyword>
<name>A2DMU3_TRIV3</name>
<evidence type="ECO:0000313" key="10">
    <source>
        <dbReference type="EMBL" id="EAY18314.1"/>
    </source>
</evidence>
<comment type="subcellular location">
    <subcellularLocation>
        <location evidence="1">Endoplasmic reticulum membrane</location>
        <topology evidence="1">Single-pass membrane protein</topology>
    </subcellularLocation>
</comment>
<evidence type="ECO:0000256" key="7">
    <source>
        <dbReference type="ARBA" id="ARBA00023186"/>
    </source>
</evidence>
<evidence type="ECO:0000256" key="4">
    <source>
        <dbReference type="ARBA" id="ARBA00022824"/>
    </source>
</evidence>
<evidence type="ECO:0000256" key="9">
    <source>
        <dbReference type="SAM" id="MobiDB-lite"/>
    </source>
</evidence>
<dbReference type="Gene3D" id="2.60.120.200">
    <property type="match status" value="1"/>
</dbReference>
<dbReference type="InParanoid" id="A2DMU3"/>
<keyword evidence="6" id="KW-0472">Membrane</keyword>
<dbReference type="eggNOG" id="KOG0675">
    <property type="taxonomic scope" value="Eukaryota"/>
</dbReference>
<dbReference type="PROSITE" id="PS00805">
    <property type="entry name" value="CALRETICULIN_REPEAT"/>
    <property type="match status" value="1"/>
</dbReference>
<dbReference type="GO" id="GO:0005789">
    <property type="term" value="C:endoplasmic reticulum membrane"/>
    <property type="evidence" value="ECO:0000318"/>
    <property type="project" value="GO_Central"/>
</dbReference>
<dbReference type="PANTHER" id="PTHR11073:SF1">
    <property type="entry name" value="CALNEXIN 14D-RELATED"/>
    <property type="match status" value="1"/>
</dbReference>
<dbReference type="Proteomes" id="UP000001542">
    <property type="component" value="Unassembled WGS sequence"/>
</dbReference>
<dbReference type="VEuPathDB" id="TrichDB:TVAGG3_0180970"/>
<proteinExistence type="inferred from homology"/>
<accession>A2DMU3</accession>
<dbReference type="GO" id="GO:0051082">
    <property type="term" value="F:unfolded protein binding"/>
    <property type="evidence" value="ECO:0007669"/>
    <property type="project" value="InterPro"/>
</dbReference>
<evidence type="ECO:0000256" key="5">
    <source>
        <dbReference type="ARBA" id="ARBA00022989"/>
    </source>
</evidence>
<evidence type="ECO:0000256" key="8">
    <source>
        <dbReference type="RuleBase" id="RU362126"/>
    </source>
</evidence>
<dbReference type="EMBL" id="DS113220">
    <property type="protein sequence ID" value="EAY18314.1"/>
    <property type="molecule type" value="Genomic_DNA"/>
</dbReference>
<dbReference type="Pfam" id="PF00262">
    <property type="entry name" value="Calreticulin"/>
    <property type="match status" value="1"/>
</dbReference>
<gene>
    <name evidence="10" type="ORF">TVAG_254260</name>
</gene>
<evidence type="ECO:0000313" key="11">
    <source>
        <dbReference type="Proteomes" id="UP000001542"/>
    </source>
</evidence>
<sequence>MNQTIIIQYEVRAQILYHCFKAYLRVHTTDFDPFHQTNETHGTIEFGPVHNQRRTKAILNFFINSTDDKHKIEKFIDVPFDEIPHLYTLIIRPNNTFEYIIDAMSFLNGTFTDSFRIPIVEPKYIPDPTDKKPSDWVDDEFIPDTNAKKPDDWDENEPEYIPHPRHRRMPLGWNENELEKIPDPKDKPPEHWNDQLYGEYKPRMFLTPNVQ</sequence>
<dbReference type="InterPro" id="IPR009033">
    <property type="entry name" value="Calreticulin/calnexin_P_dom_sf"/>
</dbReference>
<evidence type="ECO:0000256" key="3">
    <source>
        <dbReference type="ARBA" id="ARBA00022692"/>
    </source>
</evidence>